<sequence>MNSLFTYYDLEVFKHDWLAVFIDDEGTITKMHNDRSALERFLSSVNYLVGYNNYNYDDKIIASILKGVDPYETSKKIISGKRFNLKLQKPLSLDVMQELKGLSLKEVQANLSKSIIETPVDFHINRPLGKQEIEDTFKYCTNDVLTTKEVFEERESYFASKLEMIREFKLSATSVKKTIANLAAEVLKAKPSHDSDRLHITYDYRLPKHELPTAVVDFYNEIEKRFKKGENHELLEREKLTYQLAGIDHIYGFGGLHAAKEQYQGEGNYMQIDIASYYPSLILNNGFADNINMDTYKQIYHQRQQLKLSKDSKEEVYKRILTSVYGSMKSKYNKLYNPRQANNIVVNGQLIMTHLICLLERFAELIQTNTDGIIVRYEKGFEKNIIKLLELFEKHYDLKFEIDLITKIAQRDVNNYVIQYRDGSIKAKGRFANYEGGNFARNSYAVIDKALVDYYIHGKRINETVINLWKKRQFNYFQLVAKAGKFDGMAQEIKEDTLLEGTYSSYFNNLQQVNRIFATKDRYLGSVYKTKKDKETKYNKVPYTSENCFVWNDELKRLDKRKINLNWYIKQVEGWLF</sequence>
<dbReference type="InterPro" id="IPR012337">
    <property type="entry name" value="RNaseH-like_sf"/>
</dbReference>
<dbReference type="SUPFAM" id="SSF53098">
    <property type="entry name" value="Ribonuclease H-like"/>
    <property type="match status" value="1"/>
</dbReference>
<dbReference type="AlphaFoldDB" id="A0A2K9J974"/>
<name>A0A2K9J974_9BACI</name>
<dbReference type="Gene3D" id="3.90.1600.10">
    <property type="entry name" value="Palm domain of DNA polymerase"/>
    <property type="match status" value="1"/>
</dbReference>
<gene>
    <name evidence="1" type="ORF">A21D_03536</name>
</gene>
<dbReference type="InterPro" id="IPR043502">
    <property type="entry name" value="DNA/RNA_pol_sf"/>
</dbReference>
<reference evidence="2" key="1">
    <citation type="submission" date="2016-11" db="EMBL/GenBank/DDBJ databases">
        <title>Complete genome sequence of Virgibacillus pantothenticus 21D, a halophilic bacterium isolated from the deep hypersaline anoxic basin Discovery in the Mediterranean Sea.</title>
        <authorList>
            <person name="Zeaiter Z."/>
            <person name="Booth J.M."/>
            <person name="Prosdocimi E.M."/>
            <person name="Mapelli F."/>
            <person name="Fusi M."/>
            <person name="Daffonchio D."/>
            <person name="Borin S."/>
            <person name="Crotti E."/>
        </authorList>
    </citation>
    <scope>NUCLEOTIDE SEQUENCE [LARGE SCALE GENOMIC DNA]</scope>
    <source>
        <strain evidence="2">21D</strain>
    </source>
</reference>
<accession>A0A2K9J974</accession>
<evidence type="ECO:0000313" key="1">
    <source>
        <dbReference type="EMBL" id="AUJ26570.1"/>
    </source>
</evidence>
<dbReference type="KEGG" id="vpn:A21D_03536"/>
<dbReference type="InterPro" id="IPR023211">
    <property type="entry name" value="DNA_pol_palm_dom_sf"/>
</dbReference>
<organism evidence="1 2">
    <name type="scientific">Virgibacillus dokdonensis</name>
    <dbReference type="NCBI Taxonomy" id="302167"/>
    <lineage>
        <taxon>Bacteria</taxon>
        <taxon>Bacillati</taxon>
        <taxon>Bacillota</taxon>
        <taxon>Bacilli</taxon>
        <taxon>Bacillales</taxon>
        <taxon>Bacillaceae</taxon>
        <taxon>Virgibacillus</taxon>
    </lineage>
</organism>
<dbReference type="EMBL" id="CP018622">
    <property type="protein sequence ID" value="AUJ26570.1"/>
    <property type="molecule type" value="Genomic_DNA"/>
</dbReference>
<proteinExistence type="predicted"/>
<evidence type="ECO:0000313" key="2">
    <source>
        <dbReference type="Proteomes" id="UP000234237"/>
    </source>
</evidence>
<dbReference type="SUPFAM" id="SSF56672">
    <property type="entry name" value="DNA/RNA polymerases"/>
    <property type="match status" value="1"/>
</dbReference>
<dbReference type="Proteomes" id="UP000234237">
    <property type="component" value="Chromosome"/>
</dbReference>
<protein>
    <submittedName>
        <fullName evidence="1">Uncharacterized protein</fullName>
    </submittedName>
</protein>